<keyword evidence="2" id="KW-1185">Reference proteome</keyword>
<protein>
    <submittedName>
        <fullName evidence="1">Uncharacterized protein</fullName>
    </submittedName>
</protein>
<feature type="non-terminal residue" evidence="1">
    <location>
        <position position="1"/>
    </location>
</feature>
<feature type="non-terminal residue" evidence="1">
    <location>
        <position position="65"/>
    </location>
</feature>
<comment type="caution">
    <text evidence="1">The sequence shown here is derived from an EMBL/GenBank/DDBJ whole genome shotgun (WGS) entry which is preliminary data.</text>
</comment>
<proteinExistence type="predicted"/>
<name>A0A8J4TQP2_CLAMG</name>
<evidence type="ECO:0000313" key="2">
    <source>
        <dbReference type="Proteomes" id="UP000727407"/>
    </source>
</evidence>
<reference evidence="1" key="1">
    <citation type="submission" date="2020-07" db="EMBL/GenBank/DDBJ databases">
        <title>Clarias magur genome sequencing, assembly and annotation.</title>
        <authorList>
            <person name="Kushwaha B."/>
            <person name="Kumar R."/>
            <person name="Das P."/>
            <person name="Joshi C.G."/>
            <person name="Kumar D."/>
            <person name="Nagpure N.S."/>
            <person name="Pandey M."/>
            <person name="Agarwal S."/>
            <person name="Srivastava S."/>
            <person name="Singh M."/>
            <person name="Sahoo L."/>
            <person name="Jayasankar P."/>
            <person name="Meher P.K."/>
            <person name="Koringa P.G."/>
            <person name="Iquebal M.A."/>
            <person name="Das S.P."/>
            <person name="Bit A."/>
            <person name="Patnaik S."/>
            <person name="Patel N."/>
            <person name="Shah T.M."/>
            <person name="Hinsu A."/>
            <person name="Jena J.K."/>
        </authorList>
    </citation>
    <scope>NUCLEOTIDE SEQUENCE</scope>
    <source>
        <strain evidence="1">CIFAMagur01</strain>
        <tissue evidence="1">Testis</tissue>
    </source>
</reference>
<sequence>TMIIILLLPASGRHTEHDASGYGATIALLALLLLPQRWTHSSTTCYNYVPPDAAILFGAVVSADA</sequence>
<dbReference type="Proteomes" id="UP000727407">
    <property type="component" value="Unassembled WGS sequence"/>
</dbReference>
<organism evidence="1 2">
    <name type="scientific">Clarias magur</name>
    <name type="common">Asian catfish</name>
    <name type="synonym">Macropteronotus magur</name>
    <dbReference type="NCBI Taxonomy" id="1594786"/>
    <lineage>
        <taxon>Eukaryota</taxon>
        <taxon>Metazoa</taxon>
        <taxon>Chordata</taxon>
        <taxon>Craniata</taxon>
        <taxon>Vertebrata</taxon>
        <taxon>Euteleostomi</taxon>
        <taxon>Actinopterygii</taxon>
        <taxon>Neopterygii</taxon>
        <taxon>Teleostei</taxon>
        <taxon>Ostariophysi</taxon>
        <taxon>Siluriformes</taxon>
        <taxon>Clariidae</taxon>
        <taxon>Clarias</taxon>
    </lineage>
</organism>
<evidence type="ECO:0000313" key="1">
    <source>
        <dbReference type="EMBL" id="KAF5889401.1"/>
    </source>
</evidence>
<accession>A0A8J4TQP2</accession>
<dbReference type="AlphaFoldDB" id="A0A8J4TQP2"/>
<dbReference type="EMBL" id="QNUK01000816">
    <property type="protein sequence ID" value="KAF5889401.1"/>
    <property type="molecule type" value="Genomic_DNA"/>
</dbReference>
<gene>
    <name evidence="1" type="ORF">DAT39_020898</name>
</gene>